<dbReference type="HOGENOM" id="CLU_3327175_0_0_7"/>
<gene>
    <name evidence="1" type="ordered locus">Ddes_1071</name>
</gene>
<proteinExistence type="predicted"/>
<accession>B8IZQ1</accession>
<name>B8IZQ1_DESDA</name>
<organism evidence="1">
    <name type="scientific">Desulfovibrio desulfuricans (strain ATCC 27774 / DSM 6949 / MB)</name>
    <dbReference type="NCBI Taxonomy" id="525146"/>
    <lineage>
        <taxon>Bacteria</taxon>
        <taxon>Pseudomonadati</taxon>
        <taxon>Thermodesulfobacteriota</taxon>
        <taxon>Desulfovibrionia</taxon>
        <taxon>Desulfovibrionales</taxon>
        <taxon>Desulfovibrionaceae</taxon>
        <taxon>Desulfovibrio</taxon>
    </lineage>
</organism>
<reference evidence="1" key="1">
    <citation type="submission" date="2009-01" db="EMBL/GenBank/DDBJ databases">
        <title>Complete sequence of Desulfovibrio desulfuricans subsp. desulfuricans str. ATCC 27774.</title>
        <authorList>
            <consortium name="US DOE Joint Genome Institute"/>
            <person name="Lucas S."/>
            <person name="Copeland A."/>
            <person name="Lapidus A."/>
            <person name="Glavina del Rio T."/>
            <person name="Tice H."/>
            <person name="Bruce D."/>
            <person name="Goodwin L."/>
            <person name="Pitluck S."/>
            <person name="Sims D."/>
            <person name="Lu M."/>
            <person name="Kiss H."/>
            <person name="Meineke L."/>
            <person name="Brettin T."/>
            <person name="Detter J.C."/>
            <person name="Han C."/>
            <person name="Larimer F."/>
            <person name="Land M."/>
            <person name="Hauser L."/>
            <person name="Kyrpides N."/>
            <person name="Ovchinnikova G."/>
            <person name="Hazen T.C."/>
        </authorList>
    </citation>
    <scope>NUCLEOTIDE SEQUENCE [LARGE SCALE GENOMIC DNA]</scope>
    <source>
        <strain evidence="1">ATCC 27774</strain>
    </source>
</reference>
<dbReference type="AlphaFoldDB" id="B8IZQ1"/>
<dbReference type="EMBL" id="CP001358">
    <property type="protein sequence ID" value="ACL48978.1"/>
    <property type="molecule type" value="Genomic_DNA"/>
</dbReference>
<dbReference type="KEGG" id="dds:Ddes_1071"/>
<protein>
    <submittedName>
        <fullName evidence="1">Uncharacterized protein</fullName>
    </submittedName>
</protein>
<sequence>MAGKPEDLLSTYLQRVMGIPCNPNKDNRHGAFVGQSPR</sequence>
<evidence type="ECO:0000313" key="1">
    <source>
        <dbReference type="EMBL" id="ACL48978.1"/>
    </source>
</evidence>